<protein>
    <submittedName>
        <fullName evidence="1">Protein-tyrosine phosphatase</fullName>
    </submittedName>
</protein>
<dbReference type="Pfam" id="PF13350">
    <property type="entry name" value="Y_phosphatase3"/>
    <property type="match status" value="1"/>
</dbReference>
<evidence type="ECO:0000313" key="1">
    <source>
        <dbReference type="EMBL" id="MBB4764437.1"/>
    </source>
</evidence>
<proteinExistence type="predicted"/>
<keyword evidence="2" id="KW-1185">Reference proteome</keyword>
<dbReference type="SUPFAM" id="SSF52799">
    <property type="entry name" value="(Phosphotyrosine protein) phosphatases II"/>
    <property type="match status" value="1"/>
</dbReference>
<dbReference type="RefSeq" id="WP_184995630.1">
    <property type="nucleotide sequence ID" value="NZ_BOMK01000027.1"/>
</dbReference>
<dbReference type="AlphaFoldDB" id="A0A7W7MS68"/>
<dbReference type="GO" id="GO:0004721">
    <property type="term" value="F:phosphoprotein phosphatase activity"/>
    <property type="evidence" value="ECO:0007669"/>
    <property type="project" value="InterPro"/>
</dbReference>
<sequence>MVDHRDLEWDGCLNVRDLGDLPAADGGRTRPGAVVRGDHPRYLTPSGWAALWDYGIRTVVTLETDNAPPDANVGIRDHFDVRDHRPGLTQVRVGIEDGGDAEFMARWAETGLWGTPLYYADALERWPQRHARLVAAVAHAAPGGVLLHCARGCDRTGIAALVLLALAGVAPADIAADYARSAPRLAPREPEYRKWLDATLAERGTSVTRVVTEVAAALDVAAYLRRGGLTDADIGLARGRLAG</sequence>
<name>A0A7W7MS68_9ACTN</name>
<evidence type="ECO:0000313" key="2">
    <source>
        <dbReference type="Proteomes" id="UP000578112"/>
    </source>
</evidence>
<comment type="caution">
    <text evidence="1">The sequence shown here is derived from an EMBL/GenBank/DDBJ whole genome shotgun (WGS) entry which is preliminary data.</text>
</comment>
<reference evidence="1 2" key="1">
    <citation type="submission" date="2020-08" db="EMBL/GenBank/DDBJ databases">
        <title>Sequencing the genomes of 1000 actinobacteria strains.</title>
        <authorList>
            <person name="Klenk H.-P."/>
        </authorList>
    </citation>
    <scope>NUCLEOTIDE SEQUENCE [LARGE SCALE GENOMIC DNA]</scope>
    <source>
        <strain evidence="1 2">DSM 43149</strain>
    </source>
</reference>
<dbReference type="Gene3D" id="3.90.190.10">
    <property type="entry name" value="Protein tyrosine phosphatase superfamily"/>
    <property type="match status" value="1"/>
</dbReference>
<accession>A0A7W7MS68</accession>
<dbReference type="InterPro" id="IPR029021">
    <property type="entry name" value="Prot-tyrosine_phosphatase-like"/>
</dbReference>
<dbReference type="InterPro" id="IPR026893">
    <property type="entry name" value="Tyr/Ser_Pase_IphP-type"/>
</dbReference>
<dbReference type="Proteomes" id="UP000578112">
    <property type="component" value="Unassembled WGS sequence"/>
</dbReference>
<dbReference type="InterPro" id="IPR016130">
    <property type="entry name" value="Tyr_Pase_AS"/>
</dbReference>
<dbReference type="PROSITE" id="PS00383">
    <property type="entry name" value="TYR_PHOSPHATASE_1"/>
    <property type="match status" value="1"/>
</dbReference>
<dbReference type="EMBL" id="JACHNH010000001">
    <property type="protein sequence ID" value="MBB4764437.1"/>
    <property type="molecule type" value="Genomic_DNA"/>
</dbReference>
<organism evidence="1 2">
    <name type="scientific">Actinoplanes digitatis</name>
    <dbReference type="NCBI Taxonomy" id="1868"/>
    <lineage>
        <taxon>Bacteria</taxon>
        <taxon>Bacillati</taxon>
        <taxon>Actinomycetota</taxon>
        <taxon>Actinomycetes</taxon>
        <taxon>Micromonosporales</taxon>
        <taxon>Micromonosporaceae</taxon>
        <taxon>Actinoplanes</taxon>
    </lineage>
</organism>
<gene>
    <name evidence="1" type="ORF">BJ971_004993</name>
</gene>